<dbReference type="Pfam" id="PF08241">
    <property type="entry name" value="Methyltransf_11"/>
    <property type="match status" value="1"/>
</dbReference>
<accession>A0ABS4ITT7</accession>
<feature type="domain" description="Methyltransferase type 11" evidence="1">
    <location>
        <begin position="55"/>
        <end position="152"/>
    </location>
</feature>
<evidence type="ECO:0000259" key="1">
    <source>
        <dbReference type="Pfam" id="PF08241"/>
    </source>
</evidence>
<keyword evidence="3" id="KW-1185">Reference proteome</keyword>
<dbReference type="Gene3D" id="3.40.50.150">
    <property type="entry name" value="Vaccinia Virus protein VP39"/>
    <property type="match status" value="1"/>
</dbReference>
<dbReference type="InterPro" id="IPR013216">
    <property type="entry name" value="Methyltransf_11"/>
</dbReference>
<dbReference type="GO" id="GO:0032259">
    <property type="term" value="P:methylation"/>
    <property type="evidence" value="ECO:0007669"/>
    <property type="project" value="UniProtKB-KW"/>
</dbReference>
<organism evidence="2 3">
    <name type="scientific">Paenibacillus eucommiae</name>
    <dbReference type="NCBI Taxonomy" id="1355755"/>
    <lineage>
        <taxon>Bacteria</taxon>
        <taxon>Bacillati</taxon>
        <taxon>Bacillota</taxon>
        <taxon>Bacilli</taxon>
        <taxon>Bacillales</taxon>
        <taxon>Paenibacillaceae</taxon>
        <taxon>Paenibacillus</taxon>
    </lineage>
</organism>
<evidence type="ECO:0000313" key="3">
    <source>
        <dbReference type="Proteomes" id="UP001519287"/>
    </source>
</evidence>
<protein>
    <submittedName>
        <fullName evidence="2">SAM-dependent methyltransferase</fullName>
    </submittedName>
</protein>
<keyword evidence="2" id="KW-0808">Transferase</keyword>
<proteinExistence type="predicted"/>
<gene>
    <name evidence="2" type="ORF">J2Z66_002603</name>
</gene>
<dbReference type="CDD" id="cd02440">
    <property type="entry name" value="AdoMet_MTases"/>
    <property type="match status" value="1"/>
</dbReference>
<evidence type="ECO:0000313" key="2">
    <source>
        <dbReference type="EMBL" id="MBP1990996.1"/>
    </source>
</evidence>
<dbReference type="GO" id="GO:0008168">
    <property type="term" value="F:methyltransferase activity"/>
    <property type="evidence" value="ECO:0007669"/>
    <property type="project" value="UniProtKB-KW"/>
</dbReference>
<keyword evidence="2" id="KW-0489">Methyltransferase</keyword>
<dbReference type="SUPFAM" id="SSF53335">
    <property type="entry name" value="S-adenosyl-L-methionine-dependent methyltransferases"/>
    <property type="match status" value="1"/>
</dbReference>
<comment type="caution">
    <text evidence="2">The sequence shown here is derived from an EMBL/GenBank/DDBJ whole genome shotgun (WGS) entry which is preliminary data.</text>
</comment>
<dbReference type="PANTHER" id="PTHR43861">
    <property type="entry name" value="TRANS-ACONITATE 2-METHYLTRANSFERASE-RELATED"/>
    <property type="match status" value="1"/>
</dbReference>
<reference evidence="2 3" key="1">
    <citation type="submission" date="2021-03" db="EMBL/GenBank/DDBJ databases">
        <title>Genomic Encyclopedia of Type Strains, Phase IV (KMG-IV): sequencing the most valuable type-strain genomes for metagenomic binning, comparative biology and taxonomic classification.</title>
        <authorList>
            <person name="Goeker M."/>
        </authorList>
    </citation>
    <scope>NUCLEOTIDE SEQUENCE [LARGE SCALE GENOMIC DNA]</scope>
    <source>
        <strain evidence="2 3">DSM 26048</strain>
    </source>
</reference>
<dbReference type="RefSeq" id="WP_209971748.1">
    <property type="nucleotide sequence ID" value="NZ_JAGGLB010000007.1"/>
</dbReference>
<name>A0ABS4ITT7_9BACL</name>
<dbReference type="Proteomes" id="UP001519287">
    <property type="component" value="Unassembled WGS sequence"/>
</dbReference>
<dbReference type="InterPro" id="IPR029063">
    <property type="entry name" value="SAM-dependent_MTases_sf"/>
</dbReference>
<sequence>MDSYRKENQKNWNDRTKLHEKSSFYDLDTFISGRSSLLSVELNELGDLSGKSMLHLQCHFGQDTLSWARRGVKVTGVDFSDQAIQLARSLNETLQLDARFVCSDVYDIPQELPSEIFDVVYTSYGVLCWLPDLTRWAQIIYEMLKPGGIFYIAEQHPLADIFEVVEGQLKMTYSYFDADAMKFESDSSYVESEIKLNNKVTYEWLHPLSKIVNALVDAGLKINYIHEFPFCMYEKFPGAMIQTEDGWWKLKEGDSIPMLFSIQATKI</sequence>
<dbReference type="EMBL" id="JAGGLB010000007">
    <property type="protein sequence ID" value="MBP1990996.1"/>
    <property type="molecule type" value="Genomic_DNA"/>
</dbReference>